<reference evidence="1 2" key="1">
    <citation type="submission" date="2015-01" db="EMBL/GenBank/DDBJ databases">
        <title>Genome of allotetraploid Gossypium barbadense reveals genomic plasticity and fiber elongation in cotton evolution.</title>
        <authorList>
            <person name="Chen X."/>
            <person name="Liu X."/>
            <person name="Zhao B."/>
            <person name="Zheng H."/>
            <person name="Hu Y."/>
            <person name="Lu G."/>
            <person name="Yang C."/>
            <person name="Chen J."/>
            <person name="Shan C."/>
            <person name="Zhang L."/>
            <person name="Zhou Y."/>
            <person name="Wang L."/>
            <person name="Guo W."/>
            <person name="Bai Y."/>
            <person name="Ruan J."/>
            <person name="Shangguan X."/>
            <person name="Mao Y."/>
            <person name="Jiang J."/>
            <person name="Zhu Y."/>
            <person name="Lei J."/>
            <person name="Kang H."/>
            <person name="Chen S."/>
            <person name="He X."/>
            <person name="Wang R."/>
            <person name="Wang Y."/>
            <person name="Chen J."/>
            <person name="Wang L."/>
            <person name="Yu S."/>
            <person name="Wang B."/>
            <person name="Wei J."/>
            <person name="Song S."/>
            <person name="Lu X."/>
            <person name="Gao Z."/>
            <person name="Gu W."/>
            <person name="Deng X."/>
            <person name="Ma D."/>
            <person name="Wang S."/>
            <person name="Liang W."/>
            <person name="Fang L."/>
            <person name="Cai C."/>
            <person name="Zhu X."/>
            <person name="Zhou B."/>
            <person name="Zhang Y."/>
            <person name="Chen Z."/>
            <person name="Xu S."/>
            <person name="Zhu R."/>
            <person name="Wang S."/>
            <person name="Zhang T."/>
            <person name="Zhao G."/>
        </authorList>
    </citation>
    <scope>NUCLEOTIDE SEQUENCE [LARGE SCALE GENOMIC DNA]</scope>
    <source>
        <strain evidence="2">cv. Xinhai21</strain>
        <tissue evidence="1">Leaf</tissue>
    </source>
</reference>
<name>A0A2P5VU78_GOSBA</name>
<evidence type="ECO:0000313" key="1">
    <source>
        <dbReference type="EMBL" id="PPR82398.1"/>
    </source>
</evidence>
<accession>A0A2P5VU78</accession>
<dbReference type="OrthoDB" id="10584174at2759"/>
<evidence type="ECO:0000313" key="2">
    <source>
        <dbReference type="Proteomes" id="UP000239757"/>
    </source>
</evidence>
<organism evidence="1 2">
    <name type="scientific">Gossypium barbadense</name>
    <name type="common">Sea Island cotton</name>
    <name type="synonym">Hibiscus barbadensis</name>
    <dbReference type="NCBI Taxonomy" id="3634"/>
    <lineage>
        <taxon>Eukaryota</taxon>
        <taxon>Viridiplantae</taxon>
        <taxon>Streptophyta</taxon>
        <taxon>Embryophyta</taxon>
        <taxon>Tracheophyta</taxon>
        <taxon>Spermatophyta</taxon>
        <taxon>Magnoliopsida</taxon>
        <taxon>eudicotyledons</taxon>
        <taxon>Gunneridae</taxon>
        <taxon>Pentapetalae</taxon>
        <taxon>rosids</taxon>
        <taxon>malvids</taxon>
        <taxon>Malvales</taxon>
        <taxon>Malvaceae</taxon>
        <taxon>Malvoideae</taxon>
        <taxon>Gossypium</taxon>
    </lineage>
</organism>
<dbReference type="EMBL" id="KZ670868">
    <property type="protein sequence ID" value="PPR82398.1"/>
    <property type="molecule type" value="Genomic_DNA"/>
</dbReference>
<dbReference type="AlphaFoldDB" id="A0A2P5VU78"/>
<gene>
    <name evidence="1" type="ORF">GOBAR_AA38315</name>
</gene>
<protein>
    <submittedName>
        <fullName evidence="1">Uncharacterized protein</fullName>
    </submittedName>
</protein>
<proteinExistence type="predicted"/>
<sequence length="99" mass="10738">MDIDEPIEVVLNRPVPPLLPHYLVKDSNEPSGRASHAPTIEDVCGTAQAHGSNANETVIVDEVDEDAALPLSWQNDTSPDQRNKKSCVFGSISDFQLIA</sequence>
<dbReference type="Proteomes" id="UP000239757">
    <property type="component" value="Unassembled WGS sequence"/>
</dbReference>